<evidence type="ECO:0000256" key="1">
    <source>
        <dbReference type="ARBA" id="ARBA00004370"/>
    </source>
</evidence>
<dbReference type="InterPro" id="IPR017452">
    <property type="entry name" value="GPCR_Rhodpsn_7TM"/>
</dbReference>
<feature type="transmembrane region" description="Helical" evidence="7">
    <location>
        <begin position="53"/>
        <end position="79"/>
    </location>
</feature>
<dbReference type="OrthoDB" id="5961208at2759"/>
<dbReference type="GO" id="GO:0016020">
    <property type="term" value="C:membrane"/>
    <property type="evidence" value="ECO:0007669"/>
    <property type="project" value="UniProtKB-SubCell"/>
</dbReference>
<evidence type="ECO:0000256" key="8">
    <source>
        <dbReference type="SAM" id="SignalP"/>
    </source>
</evidence>
<evidence type="ECO:0000259" key="9">
    <source>
        <dbReference type="PROSITE" id="PS50262"/>
    </source>
</evidence>
<evidence type="ECO:0000256" key="4">
    <source>
        <dbReference type="ARBA" id="ARBA00023136"/>
    </source>
</evidence>
<feature type="signal peptide" evidence="8">
    <location>
        <begin position="1"/>
        <end position="21"/>
    </location>
</feature>
<dbReference type="Proteomes" id="UP000694845">
    <property type="component" value="Unplaced"/>
</dbReference>
<feature type="domain" description="G-protein coupled receptors family 1 profile" evidence="9">
    <location>
        <begin position="69"/>
        <end position="350"/>
    </location>
</feature>
<dbReference type="KEGG" id="aplc:110977475"/>
<organism evidence="10 11">
    <name type="scientific">Acanthaster planci</name>
    <name type="common">Crown-of-thorns starfish</name>
    <dbReference type="NCBI Taxonomy" id="133434"/>
    <lineage>
        <taxon>Eukaryota</taxon>
        <taxon>Metazoa</taxon>
        <taxon>Echinodermata</taxon>
        <taxon>Eleutherozoa</taxon>
        <taxon>Asterozoa</taxon>
        <taxon>Asteroidea</taxon>
        <taxon>Valvatacea</taxon>
        <taxon>Valvatida</taxon>
        <taxon>Acanthasteridae</taxon>
        <taxon>Acanthaster</taxon>
    </lineage>
</organism>
<evidence type="ECO:0000256" key="5">
    <source>
        <dbReference type="RuleBase" id="RU000688"/>
    </source>
</evidence>
<dbReference type="RefSeq" id="XP_022087348.1">
    <property type="nucleotide sequence ID" value="XM_022231656.1"/>
</dbReference>
<keyword evidence="2 5" id="KW-0812">Transmembrane</keyword>
<protein>
    <submittedName>
        <fullName evidence="11">Delta-type opioid receptor-like isoform X1</fullName>
    </submittedName>
</protein>
<keyword evidence="5" id="KW-0807">Transducer</keyword>
<dbReference type="PANTHER" id="PTHR45698:SF1">
    <property type="entry name" value="TRACE AMINE-ASSOCIATED RECEPTOR 13C-LIKE"/>
    <property type="match status" value="1"/>
</dbReference>
<evidence type="ECO:0000256" key="3">
    <source>
        <dbReference type="ARBA" id="ARBA00022989"/>
    </source>
</evidence>
<feature type="compositionally biased region" description="Polar residues" evidence="6">
    <location>
        <begin position="256"/>
        <end position="271"/>
    </location>
</feature>
<evidence type="ECO:0000313" key="11">
    <source>
        <dbReference type="RefSeq" id="XP_022087348.1"/>
    </source>
</evidence>
<dbReference type="PANTHER" id="PTHR45698">
    <property type="entry name" value="TRACE AMINE-ASSOCIATED RECEPTOR 19N-RELATED"/>
    <property type="match status" value="1"/>
</dbReference>
<dbReference type="Pfam" id="PF00001">
    <property type="entry name" value="7tm_1"/>
    <property type="match status" value="1"/>
</dbReference>
<keyword evidence="5" id="KW-0675">Receptor</keyword>
<keyword evidence="10" id="KW-1185">Reference proteome</keyword>
<feature type="region of interest" description="Disordered" evidence="6">
    <location>
        <begin position="254"/>
        <end position="278"/>
    </location>
</feature>
<dbReference type="InterPro" id="IPR000276">
    <property type="entry name" value="GPCR_Rhodpsn"/>
</dbReference>
<keyword evidence="4 7" id="KW-0472">Membrane</keyword>
<comment type="subcellular location">
    <subcellularLocation>
        <location evidence="1">Membrane</location>
    </subcellularLocation>
</comment>
<keyword evidence="5" id="KW-0297">G-protein coupled receptor</keyword>
<dbReference type="Gene3D" id="1.20.1070.10">
    <property type="entry name" value="Rhodopsin 7-helix transmembrane proteins"/>
    <property type="match status" value="1"/>
</dbReference>
<dbReference type="PROSITE" id="PS50262">
    <property type="entry name" value="G_PROTEIN_RECEP_F1_2"/>
    <property type="match status" value="1"/>
</dbReference>
<gene>
    <name evidence="11" type="primary">LOC110977475</name>
</gene>
<feature type="transmembrane region" description="Helical" evidence="7">
    <location>
        <begin position="175"/>
        <end position="196"/>
    </location>
</feature>
<feature type="transmembrane region" description="Helical" evidence="7">
    <location>
        <begin position="216"/>
        <end position="238"/>
    </location>
</feature>
<reference evidence="11" key="1">
    <citation type="submission" date="2025-08" db="UniProtKB">
        <authorList>
            <consortium name="RefSeq"/>
        </authorList>
    </citation>
    <scope>IDENTIFICATION</scope>
</reference>
<dbReference type="CDD" id="cd00637">
    <property type="entry name" value="7tm_classA_rhodopsin-like"/>
    <property type="match status" value="1"/>
</dbReference>
<dbReference type="GO" id="GO:0004930">
    <property type="term" value="F:G protein-coupled receptor activity"/>
    <property type="evidence" value="ECO:0007669"/>
    <property type="project" value="UniProtKB-KW"/>
</dbReference>
<evidence type="ECO:0000313" key="10">
    <source>
        <dbReference type="Proteomes" id="UP000694845"/>
    </source>
</evidence>
<dbReference type="PRINTS" id="PR00237">
    <property type="entry name" value="GPCRRHODOPSN"/>
</dbReference>
<keyword evidence="8" id="KW-0732">Signal</keyword>
<feature type="transmembrane region" description="Helical" evidence="7">
    <location>
        <begin position="91"/>
        <end position="111"/>
    </location>
</feature>
<dbReference type="GeneID" id="110977475"/>
<accession>A0A8B7Y2E2</accession>
<comment type="similarity">
    <text evidence="5">Belongs to the G-protein coupled receptor 1 family.</text>
</comment>
<feature type="chain" id="PRO_5034814320" evidence="8">
    <location>
        <begin position="22"/>
        <end position="384"/>
    </location>
</feature>
<name>A0A8B7Y2E2_ACAPL</name>
<proteinExistence type="inferred from homology"/>
<evidence type="ECO:0000256" key="2">
    <source>
        <dbReference type="ARBA" id="ARBA00022692"/>
    </source>
</evidence>
<feature type="transmembrane region" description="Helical" evidence="7">
    <location>
        <begin position="131"/>
        <end position="154"/>
    </location>
</feature>
<dbReference type="PROSITE" id="PS00237">
    <property type="entry name" value="G_PROTEIN_RECEP_F1_1"/>
    <property type="match status" value="1"/>
</dbReference>
<dbReference type="SUPFAM" id="SSF81321">
    <property type="entry name" value="Family A G protein-coupled receptor-like"/>
    <property type="match status" value="1"/>
</dbReference>
<evidence type="ECO:0000256" key="7">
    <source>
        <dbReference type="SAM" id="Phobius"/>
    </source>
</evidence>
<dbReference type="AlphaFoldDB" id="A0A8B7Y2E2"/>
<keyword evidence="3 7" id="KW-1133">Transmembrane helix</keyword>
<sequence length="384" mass="43876">MAFLCMYVYLLLMQYLCLTTSDNEADFPEANATTDSYNHSQAIDQDQNDVIQVAVFATSMVIAGLGLLGNGLVIGLFFLNWSLTRTLTSLYIFHQSVIDFVSSAMFAALQLDRWKPLLAVEGWVGVVSCKVWYSKALFWSLLHISTINLVLVTLERYVSVLHPIFRRNHFTRRKAKLTMLLAWLVGLSYQSYWVVVSQNDQGRCYQEFPSDVIRNLFGGLTFLVEYLIPLSIMSFAYVRIISRLKKLSKYGDRSARSSLSPRKRAPSSNSPVGLRDRRRSGPTQLMLVKARRNVTKTLCLVFATYVICWTPVEIEYIVYSAGFLKNQSIPELRATKVLVMCNMCANPFIYAAKYREFQEAARRTWNRLQCREFSTAPYPPSPSV</sequence>
<evidence type="ECO:0000256" key="6">
    <source>
        <dbReference type="SAM" id="MobiDB-lite"/>
    </source>
</evidence>